<evidence type="ECO:0000256" key="11">
    <source>
        <dbReference type="ARBA" id="ARBA00038000"/>
    </source>
</evidence>
<keyword evidence="9" id="KW-0238">DNA-binding</keyword>
<evidence type="ECO:0000256" key="6">
    <source>
        <dbReference type="ARBA" id="ARBA00022769"/>
    </source>
</evidence>
<keyword evidence="6" id="KW-0228">DNA excision</keyword>
<keyword evidence="16" id="KW-1185">Reference proteome</keyword>
<evidence type="ECO:0000256" key="2">
    <source>
        <dbReference type="ARBA" id="ARBA00022490"/>
    </source>
</evidence>
<comment type="similarity">
    <text evidence="11">Belongs to the ABC transporter superfamily. UvrA family.</text>
</comment>
<dbReference type="GO" id="GO:0003677">
    <property type="term" value="F:DNA binding"/>
    <property type="evidence" value="ECO:0007669"/>
    <property type="project" value="UniProtKB-KW"/>
</dbReference>
<keyword evidence="10" id="KW-0234">DNA repair</keyword>
<dbReference type="KEGG" id="acaf:CA12_34860"/>
<gene>
    <name evidence="15" type="primary">uvrA_2</name>
    <name evidence="15" type="ORF">CA12_34860</name>
</gene>
<evidence type="ECO:0000256" key="4">
    <source>
        <dbReference type="ARBA" id="ARBA00022741"/>
    </source>
</evidence>
<evidence type="ECO:0000256" key="1">
    <source>
        <dbReference type="ARBA" id="ARBA00004496"/>
    </source>
</evidence>
<name>A0A517PDB3_9PLAN</name>
<dbReference type="InterPro" id="IPR003593">
    <property type="entry name" value="AAA+_ATPase"/>
</dbReference>
<dbReference type="OrthoDB" id="9809851at2"/>
<evidence type="ECO:0000256" key="13">
    <source>
        <dbReference type="ARBA" id="ARBA00042156"/>
    </source>
</evidence>
<evidence type="ECO:0000256" key="9">
    <source>
        <dbReference type="ARBA" id="ARBA00023125"/>
    </source>
</evidence>
<dbReference type="Proteomes" id="UP000318741">
    <property type="component" value="Chromosome"/>
</dbReference>
<dbReference type="InterPro" id="IPR003439">
    <property type="entry name" value="ABC_transporter-like_ATP-bd"/>
</dbReference>
<dbReference type="InterPro" id="IPR027417">
    <property type="entry name" value="P-loop_NTPase"/>
</dbReference>
<dbReference type="EMBL" id="CP036265">
    <property type="protein sequence ID" value="QDT17365.1"/>
    <property type="molecule type" value="Genomic_DNA"/>
</dbReference>
<dbReference type="GO" id="GO:0016887">
    <property type="term" value="F:ATP hydrolysis activity"/>
    <property type="evidence" value="ECO:0007669"/>
    <property type="project" value="InterPro"/>
</dbReference>
<comment type="subcellular location">
    <subcellularLocation>
        <location evidence="1">Cytoplasm</location>
    </subcellularLocation>
</comment>
<dbReference type="GO" id="GO:0005524">
    <property type="term" value="F:ATP binding"/>
    <property type="evidence" value="ECO:0007669"/>
    <property type="project" value="UniProtKB-KW"/>
</dbReference>
<feature type="domain" description="ABC transporter" evidence="14">
    <location>
        <begin position="1"/>
        <end position="498"/>
    </location>
</feature>
<keyword evidence="8" id="KW-0267">Excision nuclease</keyword>
<dbReference type="InterPro" id="IPR017871">
    <property type="entry name" value="ABC_transporter-like_CS"/>
</dbReference>
<organism evidence="15 16">
    <name type="scientific">Alienimonas californiensis</name>
    <dbReference type="NCBI Taxonomy" id="2527989"/>
    <lineage>
        <taxon>Bacteria</taxon>
        <taxon>Pseudomonadati</taxon>
        <taxon>Planctomycetota</taxon>
        <taxon>Planctomycetia</taxon>
        <taxon>Planctomycetales</taxon>
        <taxon>Planctomycetaceae</taxon>
        <taxon>Alienimonas</taxon>
    </lineage>
</organism>
<dbReference type="Gene3D" id="3.40.50.300">
    <property type="entry name" value="P-loop containing nucleotide triphosphate hydrolases"/>
    <property type="match status" value="3"/>
</dbReference>
<keyword evidence="3" id="KW-0677">Repeat</keyword>
<evidence type="ECO:0000256" key="12">
    <source>
        <dbReference type="ARBA" id="ARBA00039316"/>
    </source>
</evidence>
<dbReference type="GO" id="GO:0006281">
    <property type="term" value="P:DNA repair"/>
    <property type="evidence" value="ECO:0007669"/>
    <property type="project" value="UniProtKB-KW"/>
</dbReference>
<dbReference type="RefSeq" id="WP_145360243.1">
    <property type="nucleotide sequence ID" value="NZ_CP036265.1"/>
</dbReference>
<dbReference type="PROSITE" id="PS00211">
    <property type="entry name" value="ABC_TRANSPORTER_1"/>
    <property type="match status" value="1"/>
</dbReference>
<reference evidence="15 16" key="1">
    <citation type="submission" date="2019-02" db="EMBL/GenBank/DDBJ databases">
        <title>Deep-cultivation of Planctomycetes and their phenomic and genomic characterization uncovers novel biology.</title>
        <authorList>
            <person name="Wiegand S."/>
            <person name="Jogler M."/>
            <person name="Boedeker C."/>
            <person name="Pinto D."/>
            <person name="Vollmers J."/>
            <person name="Rivas-Marin E."/>
            <person name="Kohn T."/>
            <person name="Peeters S.H."/>
            <person name="Heuer A."/>
            <person name="Rast P."/>
            <person name="Oberbeckmann S."/>
            <person name="Bunk B."/>
            <person name="Jeske O."/>
            <person name="Meyerdierks A."/>
            <person name="Storesund J.E."/>
            <person name="Kallscheuer N."/>
            <person name="Luecker S."/>
            <person name="Lage O.M."/>
            <person name="Pohl T."/>
            <person name="Merkel B.J."/>
            <person name="Hornburger P."/>
            <person name="Mueller R.-W."/>
            <person name="Bruemmer F."/>
            <person name="Labrenz M."/>
            <person name="Spormann A.M."/>
            <person name="Op den Camp H."/>
            <person name="Overmann J."/>
            <person name="Amann R."/>
            <person name="Jetten M.S.M."/>
            <person name="Mascher T."/>
            <person name="Medema M.H."/>
            <person name="Devos D.P."/>
            <person name="Kaster A.-K."/>
            <person name="Ovreas L."/>
            <person name="Rohde M."/>
            <person name="Galperin M.Y."/>
            <person name="Jogler C."/>
        </authorList>
    </citation>
    <scope>NUCLEOTIDE SEQUENCE [LARGE SCALE GENOMIC DNA]</scope>
    <source>
        <strain evidence="15 16">CA12</strain>
    </source>
</reference>
<evidence type="ECO:0000256" key="7">
    <source>
        <dbReference type="ARBA" id="ARBA00022840"/>
    </source>
</evidence>
<evidence type="ECO:0000313" key="15">
    <source>
        <dbReference type="EMBL" id="QDT17365.1"/>
    </source>
</evidence>
<dbReference type="InterPro" id="IPR041102">
    <property type="entry name" value="UvrA_inter"/>
</dbReference>
<evidence type="ECO:0000256" key="10">
    <source>
        <dbReference type="ARBA" id="ARBA00023204"/>
    </source>
</evidence>
<dbReference type="GO" id="GO:0004518">
    <property type="term" value="F:nuclease activity"/>
    <property type="evidence" value="ECO:0007669"/>
    <property type="project" value="UniProtKB-KW"/>
</dbReference>
<dbReference type="AlphaFoldDB" id="A0A517PDB3"/>
<evidence type="ECO:0000256" key="3">
    <source>
        <dbReference type="ARBA" id="ARBA00022737"/>
    </source>
</evidence>
<keyword evidence="5" id="KW-0227">DNA damage</keyword>
<accession>A0A517PDB3</accession>
<dbReference type="GO" id="GO:0005737">
    <property type="term" value="C:cytoplasm"/>
    <property type="evidence" value="ECO:0007669"/>
    <property type="project" value="UniProtKB-SubCell"/>
</dbReference>
<keyword evidence="2" id="KW-0963">Cytoplasm</keyword>
<evidence type="ECO:0000313" key="16">
    <source>
        <dbReference type="Proteomes" id="UP000318741"/>
    </source>
</evidence>
<dbReference type="Pfam" id="PF17760">
    <property type="entry name" value="UvrA_inter"/>
    <property type="match status" value="1"/>
</dbReference>
<dbReference type="PANTHER" id="PTHR43152:SF3">
    <property type="entry name" value="UVRABC SYSTEM PROTEIN A"/>
    <property type="match status" value="1"/>
</dbReference>
<evidence type="ECO:0000256" key="5">
    <source>
        <dbReference type="ARBA" id="ARBA00022763"/>
    </source>
</evidence>
<keyword evidence="4" id="KW-0547">Nucleotide-binding</keyword>
<evidence type="ECO:0000256" key="8">
    <source>
        <dbReference type="ARBA" id="ARBA00022881"/>
    </source>
</evidence>
<keyword evidence="7" id="KW-0067">ATP-binding</keyword>
<dbReference type="PROSITE" id="PS50893">
    <property type="entry name" value="ABC_TRANSPORTER_2"/>
    <property type="match status" value="2"/>
</dbReference>
<dbReference type="Gene3D" id="1.20.1580.10">
    <property type="entry name" value="ABC transporter ATPase like domain"/>
    <property type="match status" value="1"/>
</dbReference>
<sequence length="854" mass="89133">MNEPPPIRVVGARVHNLKNVSAEIPAGTLTVLSGVSGSGKSSLAFDTVHAEGQRRFLATASPKARAAIAKLDRPDVDAVENLPPVIAVGQSDPTAGPRTTLATLVGLHDLFRLLWAGAGVPHDPDTGDRLERHTVRQIVDRAFALPERTKLMILAPAGEATGDAADRSLYDAALKEGFVRCEVGDESFETAELAAGDASPTGPVHVVIDRAIVKPGAEDRVRESVDLAAARTGGAVALRIADADAPGGWRTERFRTRLIDPATGGERRPLTPQSFSFHSPRGACPACGGVGLADPEAKTARHRSSAPCPACDGERLNADSRAVRVDGLGIGEAGRLSVDAASERFAELAERVEAGDASLSAGGAGVAERLLPDVRSLLDGLRRVGLGYLGLDRRADTLSGGEYRRARLAGAVGERTTGACFVLDEPTVGLHPADADRLWDVLTDLRDAGNTVLLVEHDPDLIRRADRLIDLGPGAGADGGTVCDAGPPAEVVARGMSPTARALSAETLTPTKESGADADSWLTLTDARLNSLWGVTLRVPHGRLTAVTGVSGSGKSSLIAGLLAPAVRAALSPTASPPPTAFYGVLSGLEPIGRLAEVDQSRLGGSSRSCPATASGVWTEIRKLLARTRDARRLGFSASRFSPANRAGQCPDCRGRGFRTLKMDFLPASITVCPTCRGARFNPQTLAVRWKGRTAADLLALRAGEAAPLFTDVTPIARVLNTFVEVGLSYLPLGQPADTLSGGESQRVRLAAALADPGATPTLFLLDEPTAGLHPLDVAPLTDLLARLVERGHTVLCVEHDLDLIVRCDHVVELGPGAGPAGGDLVAEGSPREIAQRETPTGRALARRFAAAGR</sequence>
<proteinExistence type="inferred from homology"/>
<dbReference type="SUPFAM" id="SSF52540">
    <property type="entry name" value="P-loop containing nucleoside triphosphate hydrolases"/>
    <property type="match status" value="2"/>
</dbReference>
<protein>
    <recommendedName>
        <fullName evidence="12">UvrABC system protein A</fullName>
    </recommendedName>
    <alternativeName>
        <fullName evidence="13">Excinuclease ABC subunit A</fullName>
    </alternativeName>
</protein>
<dbReference type="PANTHER" id="PTHR43152">
    <property type="entry name" value="UVRABC SYSTEM PROTEIN A"/>
    <property type="match status" value="1"/>
</dbReference>
<evidence type="ECO:0000259" key="14">
    <source>
        <dbReference type="PROSITE" id="PS50893"/>
    </source>
</evidence>
<feature type="domain" description="ABC transporter" evidence="14">
    <location>
        <begin position="503"/>
        <end position="841"/>
    </location>
</feature>
<dbReference type="SMART" id="SM00382">
    <property type="entry name" value="AAA"/>
    <property type="match status" value="2"/>
</dbReference>
<dbReference type="Gene3D" id="3.30.190.20">
    <property type="match status" value="1"/>
</dbReference>